<gene>
    <name evidence="3" type="ORF">ENW50_07120</name>
</gene>
<comment type="caution">
    <text evidence="3">The sequence shown here is derived from an EMBL/GenBank/DDBJ whole genome shotgun (WGS) entry which is preliminary data.</text>
</comment>
<organism evidence="3">
    <name type="scientific">Acidobacterium capsulatum</name>
    <dbReference type="NCBI Taxonomy" id="33075"/>
    <lineage>
        <taxon>Bacteria</taxon>
        <taxon>Pseudomonadati</taxon>
        <taxon>Acidobacteriota</taxon>
        <taxon>Terriglobia</taxon>
        <taxon>Terriglobales</taxon>
        <taxon>Acidobacteriaceae</taxon>
        <taxon>Acidobacterium</taxon>
    </lineage>
</organism>
<dbReference type="AlphaFoldDB" id="A0A7V5CTE1"/>
<evidence type="ECO:0000256" key="1">
    <source>
        <dbReference type="SAM" id="MobiDB-lite"/>
    </source>
</evidence>
<evidence type="ECO:0000313" key="3">
    <source>
        <dbReference type="EMBL" id="HGY94442.1"/>
    </source>
</evidence>
<dbReference type="SUPFAM" id="SSF46785">
    <property type="entry name" value="Winged helix' DNA-binding domain"/>
    <property type="match status" value="1"/>
</dbReference>
<proteinExistence type="predicted"/>
<dbReference type="Gene3D" id="1.10.10.10">
    <property type="entry name" value="Winged helix-like DNA-binding domain superfamily/Winged helix DNA-binding domain"/>
    <property type="match status" value="1"/>
</dbReference>
<dbReference type="InterPro" id="IPR036390">
    <property type="entry name" value="WH_DNA-bd_sf"/>
</dbReference>
<dbReference type="InterPro" id="IPR036388">
    <property type="entry name" value="WH-like_DNA-bd_sf"/>
</dbReference>
<dbReference type="PANTHER" id="PTHR37318">
    <property type="entry name" value="BSL7504 PROTEIN"/>
    <property type="match status" value="1"/>
</dbReference>
<evidence type="ECO:0000259" key="2">
    <source>
        <dbReference type="Pfam" id="PF13601"/>
    </source>
</evidence>
<name>A0A7V5CTE1_9BACT</name>
<protein>
    <submittedName>
        <fullName evidence="3">ArsR family transcriptional regulator</fullName>
    </submittedName>
</protein>
<dbReference type="EMBL" id="DTKL01000041">
    <property type="protein sequence ID" value="HGY94442.1"/>
    <property type="molecule type" value="Genomic_DNA"/>
</dbReference>
<accession>A0A7V5CTE1</accession>
<feature type="region of interest" description="Disordered" evidence="1">
    <location>
        <begin position="99"/>
        <end position="120"/>
    </location>
</feature>
<sequence length="120" mass="13304">MSEANLPEIDRVVHEPARLAILTVLASCAQADFLFLERATGLTRGNLSVQLTRLEEAGFVTITKTIERKRTLTMVSLAARGRAALEEYWESMEQLRAMARTRPASSKKQSLPGKLHPARG</sequence>
<dbReference type="Pfam" id="PF13601">
    <property type="entry name" value="HTH_34"/>
    <property type="match status" value="1"/>
</dbReference>
<dbReference type="InterPro" id="IPR027395">
    <property type="entry name" value="WH_DNA-bd_dom"/>
</dbReference>
<dbReference type="PANTHER" id="PTHR37318:SF1">
    <property type="entry name" value="BSL7504 PROTEIN"/>
    <property type="match status" value="1"/>
</dbReference>
<reference evidence="3" key="1">
    <citation type="journal article" date="2020" name="mSystems">
        <title>Genome- and Community-Level Interaction Insights into Carbon Utilization and Element Cycling Functions of Hydrothermarchaeota in Hydrothermal Sediment.</title>
        <authorList>
            <person name="Zhou Z."/>
            <person name="Liu Y."/>
            <person name="Xu W."/>
            <person name="Pan J."/>
            <person name="Luo Z.H."/>
            <person name="Li M."/>
        </authorList>
    </citation>
    <scope>NUCLEOTIDE SEQUENCE [LARGE SCALE GENOMIC DNA]</scope>
    <source>
        <strain evidence="3">SpSt-855</strain>
    </source>
</reference>
<feature type="domain" description="Winged helix DNA-binding" evidence="2">
    <location>
        <begin position="18"/>
        <end position="95"/>
    </location>
</feature>